<dbReference type="EMBL" id="WJNG01000006">
    <property type="protein sequence ID" value="MRH42677.1"/>
    <property type="molecule type" value="Genomic_DNA"/>
</dbReference>
<dbReference type="InterPro" id="IPR010737">
    <property type="entry name" value="4-carb_acid_sugar_kinase_N"/>
</dbReference>
<keyword evidence="2" id="KW-0808">Transferase</keyword>
<dbReference type="Pfam" id="PF07005">
    <property type="entry name" value="SBD_N"/>
    <property type="match status" value="1"/>
</dbReference>
<comment type="similarity">
    <text evidence="1">Belongs to the four-carbon acid sugar kinase family.</text>
</comment>
<evidence type="ECO:0000313" key="10">
    <source>
        <dbReference type="Proteomes" id="UP000799092"/>
    </source>
</evidence>
<dbReference type="GO" id="GO:0016301">
    <property type="term" value="F:kinase activity"/>
    <property type="evidence" value="ECO:0007669"/>
    <property type="project" value="UniProtKB-KW"/>
</dbReference>
<evidence type="ECO:0000256" key="6">
    <source>
        <dbReference type="ARBA" id="ARBA00023277"/>
    </source>
</evidence>
<keyword evidence="3" id="KW-0547">Nucleotide-binding</keyword>
<evidence type="ECO:0000256" key="3">
    <source>
        <dbReference type="ARBA" id="ARBA00022741"/>
    </source>
</evidence>
<dbReference type="Gene3D" id="3.40.980.20">
    <property type="entry name" value="Four-carbon acid sugar kinase, nucleotide binding domain"/>
    <property type="match status" value="1"/>
</dbReference>
<evidence type="ECO:0000256" key="2">
    <source>
        <dbReference type="ARBA" id="ARBA00022679"/>
    </source>
</evidence>
<dbReference type="SUPFAM" id="SSF142764">
    <property type="entry name" value="YgbK-like"/>
    <property type="match status" value="1"/>
</dbReference>
<keyword evidence="4" id="KW-0418">Kinase</keyword>
<evidence type="ECO:0000259" key="8">
    <source>
        <dbReference type="Pfam" id="PF17042"/>
    </source>
</evidence>
<gene>
    <name evidence="9" type="ORF">GH741_08255</name>
</gene>
<evidence type="ECO:0000256" key="1">
    <source>
        <dbReference type="ARBA" id="ARBA00005715"/>
    </source>
</evidence>
<evidence type="ECO:0000313" key="9">
    <source>
        <dbReference type="EMBL" id="MRH42677.1"/>
    </source>
</evidence>
<evidence type="ECO:0000256" key="5">
    <source>
        <dbReference type="ARBA" id="ARBA00022840"/>
    </source>
</evidence>
<feature type="domain" description="Four-carbon acid sugar kinase nucleotide binding" evidence="8">
    <location>
        <begin position="251"/>
        <end position="418"/>
    </location>
</feature>
<protein>
    <recommendedName>
        <fullName evidence="11">Four-carbon acid sugar kinase family protein</fullName>
    </recommendedName>
</protein>
<keyword evidence="10" id="KW-1185">Reference proteome</keyword>
<organism evidence="9 10">
    <name type="scientific">Aquibacillus halophilus</name>
    <dbReference type="NCBI Taxonomy" id="930132"/>
    <lineage>
        <taxon>Bacteria</taxon>
        <taxon>Bacillati</taxon>
        <taxon>Bacillota</taxon>
        <taxon>Bacilli</taxon>
        <taxon>Bacillales</taxon>
        <taxon>Bacillaceae</taxon>
        <taxon>Aquibacillus</taxon>
    </lineage>
</organism>
<dbReference type="Proteomes" id="UP000799092">
    <property type="component" value="Unassembled WGS sequence"/>
</dbReference>
<dbReference type="RefSeq" id="WP_153736329.1">
    <property type="nucleotide sequence ID" value="NZ_WJNG01000006.1"/>
</dbReference>
<dbReference type="InterPro" id="IPR037051">
    <property type="entry name" value="4-carb_acid_sugar_kinase_N_sf"/>
</dbReference>
<keyword evidence="6" id="KW-0119">Carbohydrate metabolism</keyword>
<dbReference type="Gene3D" id="3.40.50.10840">
    <property type="entry name" value="Putative sugar-binding, N-terminal domain"/>
    <property type="match status" value="1"/>
</dbReference>
<sequence>MERLIGLIADDLTGASDSGVKLTEKGIDTSVLFEIPTTHRSLTGGFVIDTNSRALTKNEAFSITKQAAEFLKQAGYIHIYKKMDSTLRGHIEAELEALRIVFKPDFIIIAPAFPSYGRTTRNGIHYVNDVKISETEFSKDPTHQVQESYIPSIIEKGTGQKVGLINTKELGDLQKNWQAKLKEYKDEGIQYLVCDVDFQEELSWIAKHISQFSSSIIWAGSAGLAEVIPEILGFNKNEGKRAFPTSKIVMTVSGSLSEMTQQQVNYAITQPNVAGVEVQTDRIFGENWNFDKSYYIGQCLSKLREGKHVILHLQSNSEVRDQVNSLADNLGLNAYQVGQKISRAISELVLEVVRQCPDLKAFVLTGGDTAKGISKALGAIGLRIIKEIEAGIPIGRLIGPEKDIYVATKAGAFGERESIYRVMEELKGGSEHE</sequence>
<evidence type="ECO:0000259" key="7">
    <source>
        <dbReference type="Pfam" id="PF07005"/>
    </source>
</evidence>
<dbReference type="OrthoDB" id="9778478at2"/>
<feature type="domain" description="Four-carbon acid sugar kinase N-terminal" evidence="7">
    <location>
        <begin position="5"/>
        <end position="226"/>
    </location>
</feature>
<comment type="caution">
    <text evidence="9">The sequence shown here is derived from an EMBL/GenBank/DDBJ whole genome shotgun (WGS) entry which is preliminary data.</text>
</comment>
<name>A0A6A8DIC7_9BACI</name>
<dbReference type="InterPro" id="IPR042213">
    <property type="entry name" value="NBD_C_sf"/>
</dbReference>
<evidence type="ECO:0000256" key="4">
    <source>
        <dbReference type="ARBA" id="ARBA00022777"/>
    </source>
</evidence>
<keyword evidence="5" id="KW-0067">ATP-binding</keyword>
<dbReference type="GO" id="GO:0005524">
    <property type="term" value="F:ATP binding"/>
    <property type="evidence" value="ECO:0007669"/>
    <property type="project" value="UniProtKB-KW"/>
</dbReference>
<dbReference type="AlphaFoldDB" id="A0A6A8DIC7"/>
<dbReference type="InterPro" id="IPR031475">
    <property type="entry name" value="NBD_C"/>
</dbReference>
<accession>A0A6A8DIC7</accession>
<dbReference type="Pfam" id="PF17042">
    <property type="entry name" value="NBD_C"/>
    <property type="match status" value="1"/>
</dbReference>
<evidence type="ECO:0008006" key="11">
    <source>
        <dbReference type="Google" id="ProtNLM"/>
    </source>
</evidence>
<reference evidence="9" key="1">
    <citation type="submission" date="2019-11" db="EMBL/GenBank/DDBJ databases">
        <authorList>
            <person name="Li J."/>
        </authorList>
    </citation>
    <scope>NUCLEOTIDE SEQUENCE</scope>
    <source>
        <strain evidence="9">B6B</strain>
    </source>
</reference>
<proteinExistence type="inferred from homology"/>